<accession>A0A812Q2H9</accession>
<gene>
    <name evidence="1" type="ORF">SNAT2548_LOCUS20038</name>
</gene>
<sequence>METMRGRALMAWYLRKRGASPKLCQCFAGFLAEPEGAMRRFRRSLLVIRVYSSSETFVAIKIRAVRMQKSRHNRSEPKMGPSYNFDKLSAGCNSADGKVLRMCVPPD</sequence>
<keyword evidence="2" id="KW-1185">Reference proteome</keyword>
<evidence type="ECO:0000313" key="1">
    <source>
        <dbReference type="EMBL" id="CAE7368262.1"/>
    </source>
</evidence>
<reference evidence="1" key="1">
    <citation type="submission" date="2021-02" db="EMBL/GenBank/DDBJ databases">
        <authorList>
            <person name="Dougan E. K."/>
            <person name="Rhodes N."/>
            <person name="Thang M."/>
            <person name="Chan C."/>
        </authorList>
    </citation>
    <scope>NUCLEOTIDE SEQUENCE</scope>
</reference>
<evidence type="ECO:0000313" key="2">
    <source>
        <dbReference type="Proteomes" id="UP000604046"/>
    </source>
</evidence>
<name>A0A812Q2H9_9DINO</name>
<comment type="caution">
    <text evidence="1">The sequence shown here is derived from an EMBL/GenBank/DDBJ whole genome shotgun (WGS) entry which is preliminary data.</text>
</comment>
<protein>
    <submittedName>
        <fullName evidence="1">Uncharacterized protein</fullName>
    </submittedName>
</protein>
<proteinExistence type="predicted"/>
<dbReference type="AlphaFoldDB" id="A0A812Q2H9"/>
<dbReference type="EMBL" id="CAJNDS010002197">
    <property type="protein sequence ID" value="CAE7368262.1"/>
    <property type="molecule type" value="Genomic_DNA"/>
</dbReference>
<dbReference type="Proteomes" id="UP000604046">
    <property type="component" value="Unassembled WGS sequence"/>
</dbReference>
<organism evidence="1 2">
    <name type="scientific">Symbiodinium natans</name>
    <dbReference type="NCBI Taxonomy" id="878477"/>
    <lineage>
        <taxon>Eukaryota</taxon>
        <taxon>Sar</taxon>
        <taxon>Alveolata</taxon>
        <taxon>Dinophyceae</taxon>
        <taxon>Suessiales</taxon>
        <taxon>Symbiodiniaceae</taxon>
        <taxon>Symbiodinium</taxon>
    </lineage>
</organism>